<feature type="transmembrane region" description="Helical" evidence="6">
    <location>
        <begin position="50"/>
        <end position="73"/>
    </location>
</feature>
<gene>
    <name evidence="8" type="ORF">KSX_83850</name>
</gene>
<reference evidence="8" key="1">
    <citation type="submission" date="2020-10" db="EMBL/GenBank/DDBJ databases">
        <title>Taxonomic study of unclassified bacteria belonging to the class Ktedonobacteria.</title>
        <authorList>
            <person name="Yabe S."/>
            <person name="Wang C.M."/>
            <person name="Zheng Y."/>
            <person name="Sakai Y."/>
            <person name="Cavaletti L."/>
            <person name="Monciardini P."/>
            <person name="Donadio S."/>
        </authorList>
    </citation>
    <scope>NUCLEOTIDE SEQUENCE</scope>
    <source>
        <strain evidence="8">SOSP1-1</strain>
    </source>
</reference>
<feature type="transmembrane region" description="Helical" evidence="6">
    <location>
        <begin position="82"/>
        <end position="100"/>
    </location>
</feature>
<dbReference type="AlphaFoldDB" id="A0A8J3I4Q5"/>
<dbReference type="PANTHER" id="PTHR32322:SF2">
    <property type="entry name" value="EAMA DOMAIN-CONTAINING PROTEIN"/>
    <property type="match status" value="1"/>
</dbReference>
<evidence type="ECO:0000256" key="1">
    <source>
        <dbReference type="ARBA" id="ARBA00004141"/>
    </source>
</evidence>
<feature type="transmembrane region" description="Helical" evidence="6">
    <location>
        <begin position="106"/>
        <end position="127"/>
    </location>
</feature>
<evidence type="ECO:0000256" key="2">
    <source>
        <dbReference type="ARBA" id="ARBA00007362"/>
    </source>
</evidence>
<evidence type="ECO:0000256" key="4">
    <source>
        <dbReference type="ARBA" id="ARBA00022989"/>
    </source>
</evidence>
<comment type="caution">
    <text evidence="8">The sequence shown here is derived from an EMBL/GenBank/DDBJ whole genome shotgun (WGS) entry which is preliminary data.</text>
</comment>
<evidence type="ECO:0000313" key="9">
    <source>
        <dbReference type="Proteomes" id="UP000612362"/>
    </source>
</evidence>
<accession>A0A8J3I4Q5</accession>
<evidence type="ECO:0000256" key="6">
    <source>
        <dbReference type="SAM" id="Phobius"/>
    </source>
</evidence>
<sequence>MLWFWGVYTKVYARGAGSLALATCSQLGAGAFLLPFSVIAPPTRVPAMPVVLSVAALALVCTAFAYLLFFWLIEHVGPTRTLTVTFLVPIFGILWGVVLLHEPLTLSTFLGFGIILSGTGFVTGLRLRKRRPNLPQQVPVVREESSTALMR</sequence>
<dbReference type="InterPro" id="IPR000620">
    <property type="entry name" value="EamA_dom"/>
</dbReference>
<dbReference type="InterPro" id="IPR050638">
    <property type="entry name" value="AA-Vitamin_Transporters"/>
</dbReference>
<keyword evidence="9" id="KW-1185">Reference proteome</keyword>
<organism evidence="8 9">
    <name type="scientific">Ktedonospora formicarum</name>
    <dbReference type="NCBI Taxonomy" id="2778364"/>
    <lineage>
        <taxon>Bacteria</taxon>
        <taxon>Bacillati</taxon>
        <taxon>Chloroflexota</taxon>
        <taxon>Ktedonobacteria</taxon>
        <taxon>Ktedonobacterales</taxon>
        <taxon>Ktedonobacteraceae</taxon>
        <taxon>Ktedonospora</taxon>
    </lineage>
</organism>
<keyword evidence="5 6" id="KW-0472">Membrane</keyword>
<dbReference type="Pfam" id="PF00892">
    <property type="entry name" value="EamA"/>
    <property type="match status" value="1"/>
</dbReference>
<protein>
    <recommendedName>
        <fullName evidence="7">EamA domain-containing protein</fullName>
    </recommendedName>
</protein>
<dbReference type="Proteomes" id="UP000612362">
    <property type="component" value="Unassembled WGS sequence"/>
</dbReference>
<dbReference type="EMBL" id="BNJF01000007">
    <property type="protein sequence ID" value="GHO50222.1"/>
    <property type="molecule type" value="Genomic_DNA"/>
</dbReference>
<dbReference type="RefSeq" id="WP_220199273.1">
    <property type="nucleotide sequence ID" value="NZ_BNJF01000007.1"/>
</dbReference>
<name>A0A8J3I4Q5_9CHLR</name>
<keyword evidence="3 6" id="KW-0812">Transmembrane</keyword>
<proteinExistence type="inferred from homology"/>
<evidence type="ECO:0000256" key="3">
    <source>
        <dbReference type="ARBA" id="ARBA00022692"/>
    </source>
</evidence>
<dbReference type="SUPFAM" id="SSF103481">
    <property type="entry name" value="Multidrug resistance efflux transporter EmrE"/>
    <property type="match status" value="1"/>
</dbReference>
<dbReference type="GO" id="GO:0016020">
    <property type="term" value="C:membrane"/>
    <property type="evidence" value="ECO:0007669"/>
    <property type="project" value="UniProtKB-SubCell"/>
</dbReference>
<feature type="domain" description="EamA" evidence="7">
    <location>
        <begin position="3"/>
        <end position="123"/>
    </location>
</feature>
<evidence type="ECO:0000259" key="7">
    <source>
        <dbReference type="Pfam" id="PF00892"/>
    </source>
</evidence>
<evidence type="ECO:0000313" key="8">
    <source>
        <dbReference type="EMBL" id="GHO50222.1"/>
    </source>
</evidence>
<feature type="transmembrane region" description="Helical" evidence="6">
    <location>
        <begin position="12"/>
        <end position="38"/>
    </location>
</feature>
<keyword evidence="4 6" id="KW-1133">Transmembrane helix</keyword>
<comment type="similarity">
    <text evidence="2">Belongs to the EamA transporter family.</text>
</comment>
<dbReference type="PANTHER" id="PTHR32322">
    <property type="entry name" value="INNER MEMBRANE TRANSPORTER"/>
    <property type="match status" value="1"/>
</dbReference>
<comment type="subcellular location">
    <subcellularLocation>
        <location evidence="1">Membrane</location>
        <topology evidence="1">Multi-pass membrane protein</topology>
    </subcellularLocation>
</comment>
<evidence type="ECO:0000256" key="5">
    <source>
        <dbReference type="ARBA" id="ARBA00023136"/>
    </source>
</evidence>
<dbReference type="InterPro" id="IPR037185">
    <property type="entry name" value="EmrE-like"/>
</dbReference>